<keyword evidence="3" id="KW-0539">Nucleus</keyword>
<feature type="compositionally biased region" description="Polar residues" evidence="4">
    <location>
        <begin position="12"/>
        <end position="35"/>
    </location>
</feature>
<organism evidence="5 6">
    <name type="scientific">Ascaris lumbricoides</name>
    <name type="common">Giant roundworm</name>
    <dbReference type="NCBI Taxonomy" id="6252"/>
    <lineage>
        <taxon>Eukaryota</taxon>
        <taxon>Metazoa</taxon>
        <taxon>Ecdysozoa</taxon>
        <taxon>Nematoda</taxon>
        <taxon>Chromadorea</taxon>
        <taxon>Rhabditida</taxon>
        <taxon>Spirurina</taxon>
        <taxon>Ascaridomorpha</taxon>
        <taxon>Ascaridoidea</taxon>
        <taxon>Ascarididae</taxon>
        <taxon>Ascaris</taxon>
    </lineage>
</organism>
<dbReference type="InterPro" id="IPR013633">
    <property type="entry name" value="NRDE-2"/>
</dbReference>
<evidence type="ECO:0000256" key="1">
    <source>
        <dbReference type="ARBA" id="ARBA00004123"/>
    </source>
</evidence>
<dbReference type="Proteomes" id="UP000036681">
    <property type="component" value="Unplaced"/>
</dbReference>
<dbReference type="GO" id="GO:0071013">
    <property type="term" value="C:catalytic step 2 spliceosome"/>
    <property type="evidence" value="ECO:0007669"/>
    <property type="project" value="TreeGrafter"/>
</dbReference>
<evidence type="ECO:0000313" key="5">
    <source>
        <dbReference type="Proteomes" id="UP000036681"/>
    </source>
</evidence>
<comment type="subcellular location">
    <subcellularLocation>
        <location evidence="1">Nucleus</location>
    </subcellularLocation>
</comment>
<evidence type="ECO:0000313" key="6">
    <source>
        <dbReference type="WBParaSite" id="ALUE_0001195301-mRNA-1"/>
    </source>
</evidence>
<dbReference type="GO" id="GO:0031048">
    <property type="term" value="P:regulatory ncRNA-mediated heterochromatin formation"/>
    <property type="evidence" value="ECO:0007669"/>
    <property type="project" value="TreeGrafter"/>
</dbReference>
<reference evidence="6" key="1">
    <citation type="submission" date="2023-03" db="UniProtKB">
        <authorList>
            <consortium name="WormBaseParasite"/>
        </authorList>
    </citation>
    <scope>IDENTIFICATION</scope>
</reference>
<dbReference type="GO" id="GO:1902369">
    <property type="term" value="P:negative regulation of RNA catabolic process"/>
    <property type="evidence" value="ECO:0007669"/>
    <property type="project" value="TreeGrafter"/>
</dbReference>
<evidence type="ECO:0000256" key="3">
    <source>
        <dbReference type="ARBA" id="ARBA00023242"/>
    </source>
</evidence>
<feature type="region of interest" description="Disordered" evidence="4">
    <location>
        <begin position="1"/>
        <end position="159"/>
    </location>
</feature>
<name>A0A9J2PR28_ASCLU</name>
<protein>
    <submittedName>
        <fullName evidence="6">Uncharacterized protein</fullName>
    </submittedName>
</protein>
<evidence type="ECO:0000256" key="4">
    <source>
        <dbReference type="SAM" id="MobiDB-lite"/>
    </source>
</evidence>
<feature type="compositionally biased region" description="Basic and acidic residues" evidence="4">
    <location>
        <begin position="40"/>
        <end position="72"/>
    </location>
</feature>
<sequence>MFPAYRDETWRSDASTSGPSYGSFSMDSGRKQMSGNEELEQGRKRQHEELESERAKERKRRQKEEKRRREMSVHSIKMVSIRSDDDSDSDSDILLETVEVHLGKDRGKKKKHKERRRSSKRSRERKGHKRRRSSSSSESTSSTSSCSSSETESSSRPSLRDLLHTKEKWSFIKKIDVRVPSTFFVIDTKGDRSNGFYESVYKGELTKFDPGIRQIIGGDEDVTRMMFPEKEKPEKVVRYFDEKVRKTWSDQPERFWRRLGTSPNVNVIPVSMEPLLEIDLPDVRRQLDRCDASVMEVDLRQRSQMINKKLGADRRNVELWLQFLALQVLFMLHAFINSMQHFDSAFDGGRRGKGEGEGGGGGKHRALNSIHRSKMLNGSRSLLCFAPIVVFSHA</sequence>
<dbReference type="AlphaFoldDB" id="A0A9J2PR28"/>
<feature type="compositionally biased region" description="Low complexity" evidence="4">
    <location>
        <begin position="134"/>
        <end position="156"/>
    </location>
</feature>
<dbReference type="PANTHER" id="PTHR13471">
    <property type="entry name" value="TETRATRICOPEPTIDE-LIKE HELICAL"/>
    <property type="match status" value="1"/>
</dbReference>
<feature type="compositionally biased region" description="Basic and acidic residues" evidence="4">
    <location>
        <begin position="1"/>
        <end position="11"/>
    </location>
</feature>
<dbReference type="PANTHER" id="PTHR13471:SF0">
    <property type="entry name" value="NUCLEAR EXOSOME REGULATOR NRDE2"/>
    <property type="match status" value="1"/>
</dbReference>
<feature type="compositionally biased region" description="Basic residues" evidence="4">
    <location>
        <begin position="106"/>
        <end position="133"/>
    </location>
</feature>
<dbReference type="WBParaSite" id="ALUE_0001195301-mRNA-1">
    <property type="protein sequence ID" value="ALUE_0001195301-mRNA-1"/>
    <property type="gene ID" value="ALUE_0001195301"/>
</dbReference>
<accession>A0A9J2PR28</accession>
<comment type="similarity">
    <text evidence="2">Belongs to the NRDE2 family.</text>
</comment>
<evidence type="ECO:0000256" key="2">
    <source>
        <dbReference type="ARBA" id="ARBA00009265"/>
    </source>
</evidence>
<proteinExistence type="inferred from homology"/>
<keyword evidence="5" id="KW-1185">Reference proteome</keyword>